<keyword evidence="3" id="KW-1185">Reference proteome</keyword>
<dbReference type="PROSITE" id="PS51257">
    <property type="entry name" value="PROKAR_LIPOPROTEIN"/>
    <property type="match status" value="1"/>
</dbReference>
<dbReference type="Pfam" id="PF12771">
    <property type="entry name" value="SusD-like_2"/>
    <property type="match status" value="1"/>
</dbReference>
<dbReference type="Gene3D" id="1.25.40.390">
    <property type="match status" value="1"/>
</dbReference>
<comment type="caution">
    <text evidence="2">The sequence shown here is derived from an EMBL/GenBank/DDBJ whole genome shotgun (WGS) entry which is preliminary data.</text>
</comment>
<name>A0A1V9FJL3_9BACT</name>
<evidence type="ECO:0008006" key="4">
    <source>
        <dbReference type="Google" id="ProtNLM"/>
    </source>
</evidence>
<feature type="signal peptide" evidence="1">
    <location>
        <begin position="1"/>
        <end position="18"/>
    </location>
</feature>
<evidence type="ECO:0000256" key="1">
    <source>
        <dbReference type="SAM" id="SignalP"/>
    </source>
</evidence>
<organism evidence="2 3">
    <name type="scientific">Niastella populi</name>
    <dbReference type="NCBI Taxonomy" id="550983"/>
    <lineage>
        <taxon>Bacteria</taxon>
        <taxon>Pseudomonadati</taxon>
        <taxon>Bacteroidota</taxon>
        <taxon>Chitinophagia</taxon>
        <taxon>Chitinophagales</taxon>
        <taxon>Chitinophagaceae</taxon>
        <taxon>Niastella</taxon>
    </lineage>
</organism>
<dbReference type="InterPro" id="IPR011990">
    <property type="entry name" value="TPR-like_helical_dom_sf"/>
</dbReference>
<dbReference type="SUPFAM" id="SSF48452">
    <property type="entry name" value="TPR-like"/>
    <property type="match status" value="1"/>
</dbReference>
<evidence type="ECO:0000313" key="3">
    <source>
        <dbReference type="Proteomes" id="UP000192276"/>
    </source>
</evidence>
<dbReference type="OrthoDB" id="614457at2"/>
<evidence type="ECO:0000313" key="2">
    <source>
        <dbReference type="EMBL" id="OQP58545.1"/>
    </source>
</evidence>
<reference evidence="3" key="1">
    <citation type="submission" date="2016-04" db="EMBL/GenBank/DDBJ databases">
        <authorList>
            <person name="Chen L."/>
            <person name="Zhuang W."/>
            <person name="Wang G."/>
        </authorList>
    </citation>
    <scope>NUCLEOTIDE SEQUENCE [LARGE SCALE GENOMIC DNA]</scope>
    <source>
        <strain evidence="3">208</strain>
    </source>
</reference>
<dbReference type="EMBL" id="LWBP01000188">
    <property type="protein sequence ID" value="OQP58545.1"/>
    <property type="molecule type" value="Genomic_DNA"/>
</dbReference>
<accession>A0A1V9FJL3</accession>
<protein>
    <recommendedName>
        <fullName evidence="4">SusD/RagB family nutrient-binding outer membrane lipoprotein</fullName>
    </recommendedName>
</protein>
<sequence>MRKLILFLLILASFSSCKKYLDVNESPNNPVAVTPGVLLTNTTVGIAFANANDLNRATSLIMQHIAGTASQAADYDKYKLEGYFDNQWNLELYNGVINNLVKIIDEHGAENSIYKGIAKLQKAYAISMLTDLWGEVPYSQAGYGLKFLTPRFESQQDIYLGNTAEGIQSLFDLVREGIADLDKTPNVLKPGKDDIVYGGEVDKWKRMGNTLLLKFALQISNRNPALAKTIIDDVITANNFINSNSLDFEVPFGGSVGNQNPLYSFNNVNRTTDQMLSTRMLALSRSLNDTVRLAKYFTKVNGAFVAYQNGNTVSAPTAANRSKYNTFVTGSSGEAPVRMLTFAQVNFILAESALMLGTAGDANTYYQAGIKANMTKVGMTTTEIDTYFADNPTVVTLTGSQENMLNQIITQKYISWIGNGIEAFNDYRRTGYPVLTLPLNAAGHNPTVVPTRLTYPSGELQRNPNTPNPITRTDVKVWWAK</sequence>
<dbReference type="RefSeq" id="WP_081165969.1">
    <property type="nucleotide sequence ID" value="NZ_LWBP01000188.1"/>
</dbReference>
<proteinExistence type="predicted"/>
<dbReference type="AlphaFoldDB" id="A0A1V9FJL3"/>
<dbReference type="InterPro" id="IPR041662">
    <property type="entry name" value="SusD-like_2"/>
</dbReference>
<gene>
    <name evidence="2" type="ORF">A4R26_03565</name>
</gene>
<keyword evidence="1" id="KW-0732">Signal</keyword>
<dbReference type="Proteomes" id="UP000192276">
    <property type="component" value="Unassembled WGS sequence"/>
</dbReference>
<feature type="chain" id="PRO_5013297462" description="SusD/RagB family nutrient-binding outer membrane lipoprotein" evidence="1">
    <location>
        <begin position="19"/>
        <end position="481"/>
    </location>
</feature>
<dbReference type="STRING" id="550983.A4R26_03565"/>